<evidence type="ECO:0000259" key="3">
    <source>
        <dbReference type="Pfam" id="PF13505"/>
    </source>
</evidence>
<sequence>MLKKTVLVLSLSCAVALANENGFFAGASVGYSLGTISDERMLFGGLVEGADNDKNINGYNLGIKAGYEWFYSQAISFRPYIDYTYSGYGGSGNITKDFRANLLTINADVNYYLTQDFSIFAGLSLGEVFAQTSGEYGNENAFGWGGELGWTYKVLSYLELEGKYKYFDSSLPEKMFANNTRKIQPDDMHLFSIGLNYRF</sequence>
<dbReference type="SUPFAM" id="SSF56925">
    <property type="entry name" value="OMPA-like"/>
    <property type="match status" value="1"/>
</dbReference>
<feature type="domain" description="Outer membrane protein beta-barrel" evidence="3">
    <location>
        <begin position="6"/>
        <end position="199"/>
    </location>
</feature>
<evidence type="ECO:0000313" key="4">
    <source>
        <dbReference type="EMBL" id="ASQ31019.1"/>
    </source>
</evidence>
<dbReference type="InterPro" id="IPR027385">
    <property type="entry name" value="Beta-barrel_OMP"/>
</dbReference>
<keyword evidence="1 2" id="KW-0732">Signal</keyword>
<proteinExistence type="predicted"/>
<dbReference type="RefSeq" id="WP_157676350.1">
    <property type="nucleotide sequence ID" value="NZ_CP022347.1"/>
</dbReference>
<accession>A0A222MYU5</accession>
<dbReference type="Gene3D" id="2.40.160.20">
    <property type="match status" value="1"/>
</dbReference>
<evidence type="ECO:0000313" key="5">
    <source>
        <dbReference type="Proteomes" id="UP000201169"/>
    </source>
</evidence>
<gene>
    <name evidence="4" type="ORF">CAV_1399</name>
</gene>
<feature type="signal peptide" evidence="2">
    <location>
        <begin position="1"/>
        <end position="18"/>
    </location>
</feature>
<feature type="chain" id="PRO_5012962720" evidence="2">
    <location>
        <begin position="19"/>
        <end position="199"/>
    </location>
</feature>
<dbReference type="Pfam" id="PF13505">
    <property type="entry name" value="OMP_b-brl"/>
    <property type="match status" value="1"/>
</dbReference>
<keyword evidence="5" id="KW-1185">Reference proteome</keyword>
<dbReference type="EMBL" id="CP022347">
    <property type="protein sequence ID" value="ASQ31019.1"/>
    <property type="molecule type" value="Genomic_DNA"/>
</dbReference>
<dbReference type="Proteomes" id="UP000201169">
    <property type="component" value="Chromosome"/>
</dbReference>
<evidence type="ECO:0000256" key="2">
    <source>
        <dbReference type="SAM" id="SignalP"/>
    </source>
</evidence>
<dbReference type="AlphaFoldDB" id="A0A222MYU5"/>
<organism evidence="4 5">
    <name type="scientific">Campylobacter avium LMG 24591</name>
    <dbReference type="NCBI Taxonomy" id="522484"/>
    <lineage>
        <taxon>Bacteria</taxon>
        <taxon>Pseudomonadati</taxon>
        <taxon>Campylobacterota</taxon>
        <taxon>Epsilonproteobacteria</taxon>
        <taxon>Campylobacterales</taxon>
        <taxon>Campylobacteraceae</taxon>
        <taxon>Campylobacter</taxon>
    </lineage>
</organism>
<dbReference type="InterPro" id="IPR011250">
    <property type="entry name" value="OMP/PagP_B-barrel"/>
</dbReference>
<dbReference type="OrthoDB" id="5323004at2"/>
<evidence type="ECO:0000256" key="1">
    <source>
        <dbReference type="ARBA" id="ARBA00022729"/>
    </source>
</evidence>
<protein>
    <submittedName>
        <fullName evidence="4">Putative outer membrane protein</fullName>
    </submittedName>
</protein>
<reference evidence="4 5" key="1">
    <citation type="submission" date="2017-07" db="EMBL/GenBank/DDBJ databases">
        <title>Analysis of two Campylobacter avium genomes and identification of a novel hippuricase gene.</title>
        <authorList>
            <person name="Miller W.G."/>
            <person name="Chapman M.H."/>
            <person name="Yee E."/>
            <person name="Revez J."/>
            <person name="Bono J.L."/>
            <person name="Rossi M."/>
        </authorList>
    </citation>
    <scope>NUCLEOTIDE SEQUENCE [LARGE SCALE GENOMIC DNA]</scope>
    <source>
        <strain evidence="4 5">LMG 24591</strain>
    </source>
</reference>
<name>A0A222MYU5_9BACT</name>
<dbReference type="KEGG" id="cavi:CAV_1399"/>